<sequence length="577" mass="63748">MAGLLVSTTEVSPDAEYDRIIAWYRAELARSRPVEYVDWPPVIVGPTWKWTDDGWHLPAHSLGWGVLAWCGAWLRDKHGQPWQFTLEQARFLLWYYAVDERGRWLYHSAVLQRLKGHGKDPVAACVSLAACFGPVVFDGWVDGIPVGANDPTAWVQLIAVSQRQTQNTMKLFPTLVTEEARARYGIQIGRLNLWGLGDSVQVEAITASFLSIEGGRPTQVIRNETQNWNSSNQGHEMAGAIEGNAAKSENGAARMLDVCNAYRPGEDSVAERVRDAADAAARANVNVGILYDSLEAPAAAPLTIDAAPAVLRSIAGDSVWLDTDPDGRIVQSILNKSNDESESRRKWYNQVVATADALIDPAVFDELGSDDRLSDGDTIVLGFDGGKTDDATALIAMRVEDRLIQPIGIWQAPDGAAGRDWEIDRTAVDGVVRNVFGRYDVVGFFADVALWESYVDQWSIDFRDQLAVKASPRSSVGWDMRGGKRDLTLANESLVSAVVDERVRFTTGRPVDTLMRTHVLNARRRLNSFGLSFGKEHRESARKVDGWAALLLADMARAKFQESGKRSKPRTGEAFFF</sequence>
<gene>
    <name evidence="1" type="ORF">GM1_030_00650</name>
</gene>
<organism evidence="1 2">
    <name type="scientific">Gordonia malaquae NBRC 108250</name>
    <dbReference type="NCBI Taxonomy" id="1223542"/>
    <lineage>
        <taxon>Bacteria</taxon>
        <taxon>Bacillati</taxon>
        <taxon>Actinomycetota</taxon>
        <taxon>Actinomycetes</taxon>
        <taxon>Mycobacteriales</taxon>
        <taxon>Gordoniaceae</taxon>
        <taxon>Gordonia</taxon>
    </lineage>
</organism>
<dbReference type="EMBL" id="BAOP01000030">
    <property type="protein sequence ID" value="GAC81236.1"/>
    <property type="molecule type" value="Genomic_DNA"/>
</dbReference>
<dbReference type="RefSeq" id="WP_008380838.1">
    <property type="nucleotide sequence ID" value="NZ_BAOP01000030.1"/>
</dbReference>
<dbReference type="AlphaFoldDB" id="M3TIA4"/>
<evidence type="ECO:0008006" key="3">
    <source>
        <dbReference type="Google" id="ProtNLM"/>
    </source>
</evidence>
<protein>
    <recommendedName>
        <fullName evidence="3">Terminase large subunit</fullName>
    </recommendedName>
</protein>
<name>M3TIA4_GORML</name>
<keyword evidence="2" id="KW-1185">Reference proteome</keyword>
<accession>M3TIA4</accession>
<proteinExistence type="predicted"/>
<dbReference type="STRING" id="410332.SAMN04488550_4134"/>
<dbReference type="Proteomes" id="UP000035009">
    <property type="component" value="Unassembled WGS sequence"/>
</dbReference>
<comment type="caution">
    <text evidence="1">The sequence shown here is derived from an EMBL/GenBank/DDBJ whole genome shotgun (WGS) entry which is preliminary data.</text>
</comment>
<evidence type="ECO:0000313" key="2">
    <source>
        <dbReference type="Proteomes" id="UP000035009"/>
    </source>
</evidence>
<dbReference type="eggNOG" id="COG4626">
    <property type="taxonomic scope" value="Bacteria"/>
</dbReference>
<reference evidence="1 2" key="1">
    <citation type="submission" date="2013-02" db="EMBL/GenBank/DDBJ databases">
        <title>Whole genome shotgun sequence of Gordonia malaquae NBRC 108250.</title>
        <authorList>
            <person name="Yoshida I."/>
            <person name="Hosoyama A."/>
            <person name="Tsuchikane K."/>
            <person name="Ando Y."/>
            <person name="Baba S."/>
            <person name="Ohji S."/>
            <person name="Hamada M."/>
            <person name="Tamura T."/>
            <person name="Yamazoe A."/>
            <person name="Yamazaki S."/>
            <person name="Fujita N."/>
        </authorList>
    </citation>
    <scope>NUCLEOTIDE SEQUENCE [LARGE SCALE GENOMIC DNA]</scope>
    <source>
        <strain evidence="1 2">NBRC 108250</strain>
    </source>
</reference>
<evidence type="ECO:0000313" key="1">
    <source>
        <dbReference type="EMBL" id="GAC81236.1"/>
    </source>
</evidence>